<dbReference type="InterPro" id="IPR035778">
    <property type="entry name" value="SPRY_hnRNP_U"/>
</dbReference>
<feature type="compositionally biased region" description="Low complexity" evidence="5">
    <location>
        <begin position="702"/>
        <end position="722"/>
    </location>
</feature>
<evidence type="ECO:0000256" key="5">
    <source>
        <dbReference type="SAM" id="MobiDB-lite"/>
    </source>
</evidence>
<dbReference type="Gene3D" id="2.60.120.920">
    <property type="match status" value="1"/>
</dbReference>
<evidence type="ECO:0000313" key="9">
    <source>
        <dbReference type="Proteomes" id="UP001159428"/>
    </source>
</evidence>
<feature type="compositionally biased region" description="Acidic residues" evidence="5">
    <location>
        <begin position="83"/>
        <end position="94"/>
    </location>
</feature>
<dbReference type="InterPro" id="IPR013320">
    <property type="entry name" value="ConA-like_dom_sf"/>
</dbReference>
<accession>A0AAU9XNK0</accession>
<dbReference type="Pfam" id="PF02037">
    <property type="entry name" value="SAP"/>
    <property type="match status" value="1"/>
</dbReference>
<dbReference type="InterPro" id="IPR027417">
    <property type="entry name" value="P-loop_NTPase"/>
</dbReference>
<dbReference type="SMART" id="SM00449">
    <property type="entry name" value="SPRY"/>
    <property type="match status" value="1"/>
</dbReference>
<feature type="compositionally biased region" description="Gly residues" evidence="5">
    <location>
        <begin position="687"/>
        <end position="701"/>
    </location>
</feature>
<dbReference type="Proteomes" id="UP001159428">
    <property type="component" value="Unassembled WGS sequence"/>
</dbReference>
<dbReference type="InterPro" id="IPR036361">
    <property type="entry name" value="SAP_dom_sf"/>
</dbReference>
<feature type="compositionally biased region" description="Basic and acidic residues" evidence="5">
    <location>
        <begin position="124"/>
        <end position="133"/>
    </location>
</feature>
<dbReference type="Pfam" id="PF13671">
    <property type="entry name" value="AAA_33"/>
    <property type="match status" value="1"/>
</dbReference>
<dbReference type="Gene3D" id="3.40.50.300">
    <property type="entry name" value="P-loop containing nucleotide triphosphate hydrolases"/>
    <property type="match status" value="1"/>
</dbReference>
<keyword evidence="9" id="KW-1185">Reference proteome</keyword>
<dbReference type="GO" id="GO:0003723">
    <property type="term" value="F:RNA binding"/>
    <property type="evidence" value="ECO:0007669"/>
    <property type="project" value="TreeGrafter"/>
</dbReference>
<dbReference type="PROSITE" id="PS50800">
    <property type="entry name" value="SAP"/>
    <property type="match status" value="1"/>
</dbReference>
<proteinExistence type="predicted"/>
<dbReference type="SUPFAM" id="SSF68906">
    <property type="entry name" value="SAP domain"/>
    <property type="match status" value="1"/>
</dbReference>
<gene>
    <name evidence="8" type="ORF">PMEA_00027032</name>
</gene>
<evidence type="ECO:0000256" key="3">
    <source>
        <dbReference type="ARBA" id="ARBA00022553"/>
    </source>
</evidence>
<dbReference type="InterPro" id="IPR043136">
    <property type="entry name" value="B30.2/SPRY_sf"/>
</dbReference>
<dbReference type="PANTHER" id="PTHR12381:SF56">
    <property type="entry name" value="B30.2_SPRY DOMAIN-CONTAINING PROTEIN-RELATED"/>
    <property type="match status" value="1"/>
</dbReference>
<dbReference type="GO" id="GO:0005634">
    <property type="term" value="C:nucleus"/>
    <property type="evidence" value="ECO:0007669"/>
    <property type="project" value="UniProtKB-SubCell"/>
</dbReference>
<evidence type="ECO:0000256" key="1">
    <source>
        <dbReference type="ARBA" id="ARBA00004123"/>
    </source>
</evidence>
<dbReference type="InterPro" id="IPR003034">
    <property type="entry name" value="SAP_dom"/>
</dbReference>
<dbReference type="Gene3D" id="1.10.720.30">
    <property type="entry name" value="SAP domain"/>
    <property type="match status" value="1"/>
</dbReference>
<dbReference type="AlphaFoldDB" id="A0AAU9XNK0"/>
<dbReference type="SUPFAM" id="SSF49899">
    <property type="entry name" value="Concanavalin A-like lectins/glucanases"/>
    <property type="match status" value="1"/>
</dbReference>
<dbReference type="CDD" id="cd12884">
    <property type="entry name" value="SPRY_hnRNP"/>
    <property type="match status" value="1"/>
</dbReference>
<sequence>MSDLDEATVKKLKVAELRSELQNRGLDTKGNKPVLVERLLEAISNVGQKNGNSLDEDGASAAEESAMEPQGQEEADEKKQETQMEENEENTVEDAESKVEEPLPVAENSYADQASDLETVDVPMEEKPTEESSGKPAESAEVLQKEESAIETEKDVAQSAEPMETGQESASTSQTTEGEKGDTEKDADDDVEISTEASRVEPEDEEIPLDDTLVVLDKYNSDLHLKIAADGLSGKPLEDEGFSYLLAGARATWGVTTGKVCFECKVTAIASVELPDAEDPKNVVRVGWSTDSANLQLGEDKLSYGYDSSGKKATDSEFAEYGQTFGAEDVIGCYLDLESEPKTISFSKNGEDLGEAYELTDGLEDKALYPHVLIKNAEFSVNFGSQEEPWFPAKEGYTFMQSVGEELLVHGTRGPTTKKECEVIMMVGLPGSGKTTWVNQQVSENPDKKYNVLGTNSIMEKMKIMGVARKRDVGGYSKLMDKAAKCLHRLFELAASKKRNYILDQTNVYLSAQKKKMRPFEGFNRKAIVCIPTQEDLKKRTEDRKKEGIELPENAVSDMKMSFTLPKVGEFFDEVVYADQPESKAKSVVDEYIKEGRSYRSRSGAGSEPPYKRSRFEDRPRHGGGYNRDRGFDDRGSYRRGGGGGGGGYNQRFGGRSYHGHGGGGGYHRGGRGGGGYHDRRDHRGGRGGGYGGGGYGGGGFRQQQSSYRQHQQSNQQQRPRYQQNYNQQNYNQQQQVSQASYTPQQQQQYNTNQAYNQYYNYNQGYQASTGYQQTGYAQQQPQQQQQQQTYGQTAQQQTYQNYQNYYAGYQQQQQQQQQYGSYGSGSGY</sequence>
<reference evidence="8 9" key="1">
    <citation type="submission" date="2022-05" db="EMBL/GenBank/DDBJ databases">
        <authorList>
            <consortium name="Genoscope - CEA"/>
            <person name="William W."/>
        </authorList>
    </citation>
    <scope>NUCLEOTIDE SEQUENCE [LARGE SCALE GENOMIC DNA]</scope>
</reference>
<name>A0AAU9XNK0_9CNID</name>
<dbReference type="InterPro" id="IPR001870">
    <property type="entry name" value="B30.2/SPRY"/>
</dbReference>
<feature type="compositionally biased region" description="Polar residues" evidence="5">
    <location>
        <begin position="166"/>
        <end position="176"/>
    </location>
</feature>
<evidence type="ECO:0000256" key="4">
    <source>
        <dbReference type="ARBA" id="ARBA00023242"/>
    </source>
</evidence>
<keyword evidence="4" id="KW-0539">Nucleus</keyword>
<dbReference type="PANTHER" id="PTHR12381">
    <property type="entry name" value="HETEROGENEOUS NUCLEAR RIBONUCLEOPROTEIN U FAMILY MEMBER"/>
    <property type="match status" value="1"/>
</dbReference>
<feature type="domain" description="B30.2/SPRY" evidence="6">
    <location>
        <begin position="194"/>
        <end position="388"/>
    </location>
</feature>
<evidence type="ECO:0000313" key="8">
    <source>
        <dbReference type="EMBL" id="CAH3152867.1"/>
    </source>
</evidence>
<evidence type="ECO:0000259" key="7">
    <source>
        <dbReference type="PROSITE" id="PS50800"/>
    </source>
</evidence>
<dbReference type="EMBL" id="CALNXJ010000052">
    <property type="protein sequence ID" value="CAH3152867.1"/>
    <property type="molecule type" value="Genomic_DNA"/>
</dbReference>
<dbReference type="SUPFAM" id="SSF52540">
    <property type="entry name" value="P-loop containing nucleoside triphosphate hydrolases"/>
    <property type="match status" value="1"/>
</dbReference>
<dbReference type="GO" id="GO:0000380">
    <property type="term" value="P:alternative mRNA splicing, via spliceosome"/>
    <property type="evidence" value="ECO:0007669"/>
    <property type="project" value="TreeGrafter"/>
</dbReference>
<protein>
    <submittedName>
        <fullName evidence="8">Uncharacterized protein</fullName>
    </submittedName>
</protein>
<feature type="compositionally biased region" description="Gly residues" evidence="5">
    <location>
        <begin position="639"/>
        <end position="649"/>
    </location>
</feature>
<feature type="compositionally biased region" description="Basic and acidic residues" evidence="5">
    <location>
        <begin position="143"/>
        <end position="156"/>
    </location>
</feature>
<dbReference type="Pfam" id="PF00622">
    <property type="entry name" value="SPRY"/>
    <property type="match status" value="1"/>
</dbReference>
<comment type="caution">
    <text evidence="8">The sequence shown here is derived from an EMBL/GenBank/DDBJ whole genome shotgun (WGS) entry which is preliminary data.</text>
</comment>
<feature type="domain" description="SAP" evidence="7">
    <location>
        <begin position="9"/>
        <end position="43"/>
    </location>
</feature>
<dbReference type="PROSITE" id="PS50188">
    <property type="entry name" value="B302_SPRY"/>
    <property type="match status" value="1"/>
</dbReference>
<keyword evidence="2" id="KW-0488">Methylation</keyword>
<evidence type="ECO:0000256" key="2">
    <source>
        <dbReference type="ARBA" id="ARBA00022481"/>
    </source>
</evidence>
<dbReference type="InterPro" id="IPR003877">
    <property type="entry name" value="SPRY_dom"/>
</dbReference>
<feature type="compositionally biased region" description="Basic and acidic residues" evidence="5">
    <location>
        <begin position="610"/>
        <end position="637"/>
    </location>
</feature>
<feature type="compositionally biased region" description="Gly residues" evidence="5">
    <location>
        <begin position="660"/>
        <end position="676"/>
    </location>
</feature>
<keyword evidence="3" id="KW-0597">Phosphoprotein</keyword>
<feature type="region of interest" description="Disordered" evidence="5">
    <location>
        <begin position="598"/>
        <end position="722"/>
    </location>
</feature>
<feature type="region of interest" description="Disordered" evidence="5">
    <location>
        <begin position="44"/>
        <end position="206"/>
    </location>
</feature>
<comment type="subcellular location">
    <subcellularLocation>
        <location evidence="1">Nucleus</location>
    </subcellularLocation>
</comment>
<dbReference type="SMART" id="SM00513">
    <property type="entry name" value="SAP"/>
    <property type="match status" value="1"/>
</dbReference>
<evidence type="ECO:0000259" key="6">
    <source>
        <dbReference type="PROSITE" id="PS50188"/>
    </source>
</evidence>
<organism evidence="8 9">
    <name type="scientific">Pocillopora meandrina</name>
    <dbReference type="NCBI Taxonomy" id="46732"/>
    <lineage>
        <taxon>Eukaryota</taxon>
        <taxon>Metazoa</taxon>
        <taxon>Cnidaria</taxon>
        <taxon>Anthozoa</taxon>
        <taxon>Hexacorallia</taxon>
        <taxon>Scleractinia</taxon>
        <taxon>Astrocoeniina</taxon>
        <taxon>Pocilloporidae</taxon>
        <taxon>Pocillopora</taxon>
    </lineage>
</organism>